<dbReference type="PROSITE" id="PS51352">
    <property type="entry name" value="THIOREDOXIN_2"/>
    <property type="match status" value="1"/>
</dbReference>
<feature type="transmembrane region" description="Helical" evidence="8">
    <location>
        <begin position="76"/>
        <end position="98"/>
    </location>
</feature>
<gene>
    <name evidence="11" type="primary">dsbD_2</name>
    <name evidence="11" type="ORF">AQUSIP_17700</name>
</gene>
<sequence>MKLRTFVLCVTLLFTATTFAATPAAISANHLAFTLLSFFGVGILLAFTPCVLPMVPILSAILIGEKQSGTARAFKLSLVFVISMALTYAAAGMLAGYLGTTLQTALQSPWIIISFSLVFVLMALSMFGLFNLGLPGFLQNRLHQLSSRQRQGSYAGVAIMGFLSTLIASPCVTAPLVSVLTYISQTGNAVRGGLILFFLALGMGLPLILFGIGQGALLPASGAWMNKIKSVFGIMMLGLAVWMLSRILPGSVTLFLWAALLIIGAVALGALDFHVEKRLPPFLHGLSILALLYGSILLMGAASGHDDVLNPLKPAAQINTTNAPAPVHSLFQTVANEEELREKLQTAKNLRKPVMIEFYASWCPACQALDKNVFADAAVQERMKAFEVLRVDITEKNDELMRLVDLYHVYGTPTVIFHDKDGREYKTNAMDEGITKAALMSLFDKLA</sequence>
<dbReference type="AlphaFoldDB" id="A0A5E4PJ41"/>
<name>A0A5E4PJ41_9COXI</name>
<feature type="domain" description="Thioredoxin" evidence="10">
    <location>
        <begin position="319"/>
        <end position="447"/>
    </location>
</feature>
<feature type="transmembrane region" description="Helical" evidence="8">
    <location>
        <begin position="282"/>
        <end position="302"/>
    </location>
</feature>
<feature type="chain" id="PRO_5022668132" evidence="9">
    <location>
        <begin position="21"/>
        <end position="447"/>
    </location>
</feature>
<dbReference type="InterPro" id="IPR036249">
    <property type="entry name" value="Thioredoxin-like_sf"/>
</dbReference>
<feature type="transmembrane region" description="Helical" evidence="8">
    <location>
        <begin position="154"/>
        <end position="183"/>
    </location>
</feature>
<keyword evidence="6 8" id="KW-0472">Membrane</keyword>
<dbReference type="InterPro" id="IPR003834">
    <property type="entry name" value="Cyt_c_assmbl_TM_dom"/>
</dbReference>
<reference evidence="11 12" key="1">
    <citation type="submission" date="2019-08" db="EMBL/GenBank/DDBJ databases">
        <authorList>
            <person name="Guy L."/>
        </authorList>
    </citation>
    <scope>NUCLEOTIDE SEQUENCE [LARGE SCALE GENOMIC DNA]</scope>
    <source>
        <strain evidence="11 12">SGT-108</strain>
    </source>
</reference>
<evidence type="ECO:0000256" key="8">
    <source>
        <dbReference type="SAM" id="Phobius"/>
    </source>
</evidence>
<dbReference type="EMBL" id="LR699119">
    <property type="protein sequence ID" value="VVC76457.1"/>
    <property type="molecule type" value="Genomic_DNA"/>
</dbReference>
<evidence type="ECO:0000313" key="12">
    <source>
        <dbReference type="Proteomes" id="UP000324194"/>
    </source>
</evidence>
<evidence type="ECO:0000259" key="10">
    <source>
        <dbReference type="PROSITE" id="PS51352"/>
    </source>
</evidence>
<dbReference type="PANTHER" id="PTHR32234:SF0">
    <property type="entry name" value="THIOL:DISULFIDE INTERCHANGE PROTEIN DSBD"/>
    <property type="match status" value="1"/>
</dbReference>
<evidence type="ECO:0000256" key="2">
    <source>
        <dbReference type="ARBA" id="ARBA00022475"/>
    </source>
</evidence>
<feature type="transmembrane region" description="Helical" evidence="8">
    <location>
        <begin position="254"/>
        <end position="275"/>
    </location>
</feature>
<dbReference type="GO" id="GO:0017004">
    <property type="term" value="P:cytochrome complex assembly"/>
    <property type="evidence" value="ECO:0007669"/>
    <property type="project" value="UniProtKB-KW"/>
</dbReference>
<protein>
    <submittedName>
        <fullName evidence="11">Thiol:disulfide interchange protein DsbD</fullName>
    </submittedName>
</protein>
<evidence type="ECO:0000256" key="6">
    <source>
        <dbReference type="ARBA" id="ARBA00023136"/>
    </source>
</evidence>
<keyword evidence="12" id="KW-1185">Reference proteome</keyword>
<dbReference type="KEGG" id="asip:AQUSIP_17700"/>
<dbReference type="Proteomes" id="UP000324194">
    <property type="component" value="Chromosome 1"/>
</dbReference>
<dbReference type="PROSITE" id="PS00194">
    <property type="entry name" value="THIOREDOXIN_1"/>
    <property type="match status" value="1"/>
</dbReference>
<dbReference type="InterPro" id="IPR017937">
    <property type="entry name" value="Thioredoxin_CS"/>
</dbReference>
<dbReference type="PANTHER" id="PTHR32234">
    <property type="entry name" value="THIOL:DISULFIDE INTERCHANGE PROTEIN DSBD"/>
    <property type="match status" value="1"/>
</dbReference>
<evidence type="ECO:0000256" key="5">
    <source>
        <dbReference type="ARBA" id="ARBA00022989"/>
    </source>
</evidence>
<dbReference type="Pfam" id="PF13899">
    <property type="entry name" value="Thioredoxin_7"/>
    <property type="match status" value="1"/>
</dbReference>
<keyword evidence="7" id="KW-0676">Redox-active center</keyword>
<feature type="signal peptide" evidence="9">
    <location>
        <begin position="1"/>
        <end position="20"/>
    </location>
</feature>
<dbReference type="GO" id="GO:0015035">
    <property type="term" value="F:protein-disulfide reductase activity"/>
    <property type="evidence" value="ECO:0007669"/>
    <property type="project" value="TreeGrafter"/>
</dbReference>
<keyword evidence="5 8" id="KW-1133">Transmembrane helix</keyword>
<feature type="transmembrane region" description="Helical" evidence="8">
    <location>
        <begin position="230"/>
        <end position="248"/>
    </location>
</feature>
<feature type="transmembrane region" description="Helical" evidence="8">
    <location>
        <begin position="110"/>
        <end position="134"/>
    </location>
</feature>
<dbReference type="GO" id="GO:0005886">
    <property type="term" value="C:plasma membrane"/>
    <property type="evidence" value="ECO:0007669"/>
    <property type="project" value="UniProtKB-SubCell"/>
</dbReference>
<dbReference type="NCBIfam" id="NF001419">
    <property type="entry name" value="PRK00293.1"/>
    <property type="match status" value="1"/>
</dbReference>
<comment type="subcellular location">
    <subcellularLocation>
        <location evidence="1">Cell membrane</location>
        <topology evidence="1">Multi-pass membrane protein</topology>
    </subcellularLocation>
</comment>
<evidence type="ECO:0000313" key="11">
    <source>
        <dbReference type="EMBL" id="VVC76457.1"/>
    </source>
</evidence>
<keyword evidence="3 8" id="KW-0812">Transmembrane</keyword>
<evidence type="ECO:0000256" key="4">
    <source>
        <dbReference type="ARBA" id="ARBA00022748"/>
    </source>
</evidence>
<feature type="transmembrane region" description="Helical" evidence="8">
    <location>
        <begin position="195"/>
        <end position="218"/>
    </location>
</feature>
<evidence type="ECO:0000256" key="9">
    <source>
        <dbReference type="SAM" id="SignalP"/>
    </source>
</evidence>
<evidence type="ECO:0000256" key="7">
    <source>
        <dbReference type="ARBA" id="ARBA00023284"/>
    </source>
</evidence>
<organism evidence="11 12">
    <name type="scientific">Aquicella siphonis</name>
    <dbReference type="NCBI Taxonomy" id="254247"/>
    <lineage>
        <taxon>Bacteria</taxon>
        <taxon>Pseudomonadati</taxon>
        <taxon>Pseudomonadota</taxon>
        <taxon>Gammaproteobacteria</taxon>
        <taxon>Legionellales</taxon>
        <taxon>Coxiellaceae</taxon>
        <taxon>Aquicella</taxon>
    </lineage>
</organism>
<dbReference type="SUPFAM" id="SSF52833">
    <property type="entry name" value="Thioredoxin-like"/>
    <property type="match status" value="1"/>
</dbReference>
<dbReference type="InterPro" id="IPR013766">
    <property type="entry name" value="Thioredoxin_domain"/>
</dbReference>
<proteinExistence type="predicted"/>
<dbReference type="GO" id="GO:0045454">
    <property type="term" value="P:cell redox homeostasis"/>
    <property type="evidence" value="ECO:0007669"/>
    <property type="project" value="TreeGrafter"/>
</dbReference>
<keyword evidence="4" id="KW-0201">Cytochrome c-type biogenesis</keyword>
<feature type="transmembrane region" description="Helical" evidence="8">
    <location>
        <begin position="36"/>
        <end position="64"/>
    </location>
</feature>
<accession>A0A5E4PJ41</accession>
<evidence type="ECO:0000256" key="1">
    <source>
        <dbReference type="ARBA" id="ARBA00004651"/>
    </source>
</evidence>
<dbReference type="Pfam" id="PF02683">
    <property type="entry name" value="DsbD_TM"/>
    <property type="match status" value="1"/>
</dbReference>
<keyword evidence="2" id="KW-1003">Cell membrane</keyword>
<dbReference type="RefSeq" id="WP_172622800.1">
    <property type="nucleotide sequence ID" value="NZ_LR699119.1"/>
</dbReference>
<evidence type="ECO:0000256" key="3">
    <source>
        <dbReference type="ARBA" id="ARBA00022692"/>
    </source>
</evidence>
<dbReference type="Gene3D" id="3.40.30.10">
    <property type="entry name" value="Glutaredoxin"/>
    <property type="match status" value="1"/>
</dbReference>
<keyword evidence="9" id="KW-0732">Signal</keyword>